<evidence type="ECO:0000313" key="2">
    <source>
        <dbReference type="Proteomes" id="UP000243200"/>
    </source>
</evidence>
<dbReference type="VEuPathDB" id="PlasmoDB:POWCR01_000200500"/>
<gene>
    <name evidence="1" type="primary">PowCR01_000200500</name>
    <name evidence="1" type="ORF">POWCR01_000200500</name>
</gene>
<evidence type="ECO:0000313" key="1">
    <source>
        <dbReference type="EMBL" id="SBT74285.1"/>
    </source>
</evidence>
<dbReference type="Proteomes" id="UP000243200">
    <property type="component" value="Unassembled WGS sequence"/>
</dbReference>
<dbReference type="OrthoDB" id="388270at2759"/>
<protein>
    <recommendedName>
        <fullName evidence="3">PIR protein</fullName>
    </recommendedName>
</protein>
<dbReference type="AlphaFoldDB" id="A0A1C3KK15"/>
<name>A0A1C3KK15_PLAOA</name>
<sequence length="310" mass="34953">MPNMTTGISTDDLPSKKYDKELKKGIHYNVIDKNIESTTFTPEDQFWSTTMKQYLEDYINSNVDNWTNSNEGKRCRDLNHILNSIIKKIKTKKSYKPSYDLVEGYINSAATYSLQVQTKKCFRDLKDNYDLDNIENKKKIDDLCEDVAYINGKVSKINVDHCKEIENYITQRITSLKKVYMSASSKYSHILNYYDFTSFDDFNSITGKLKSKCQEGIGGASLTSDDGETSEHSGRSASIIAVTSLSGILSSALLLYKTTSFGSILNNLVGKKIKFGNNLSDESYHETLEDISESSHDGGYNILYNSVGNS</sequence>
<proteinExistence type="predicted"/>
<dbReference type="EMBL" id="FLRJ01000672">
    <property type="protein sequence ID" value="SBT74285.1"/>
    <property type="molecule type" value="Genomic_DNA"/>
</dbReference>
<accession>A0A1C3KK15</accession>
<evidence type="ECO:0008006" key="3">
    <source>
        <dbReference type="Google" id="ProtNLM"/>
    </source>
</evidence>
<reference evidence="1 2" key="1">
    <citation type="submission" date="2016-06" db="EMBL/GenBank/DDBJ databases">
        <authorList>
            <consortium name="Pathogen Informatics"/>
        </authorList>
    </citation>
    <scope>NUCLEOTIDE SEQUENCE [LARGE SCALE GENOMIC DNA]</scope>
</reference>
<organism evidence="1 2">
    <name type="scientific">Plasmodium ovale</name>
    <name type="common">malaria parasite P. ovale</name>
    <dbReference type="NCBI Taxonomy" id="36330"/>
    <lineage>
        <taxon>Eukaryota</taxon>
        <taxon>Sar</taxon>
        <taxon>Alveolata</taxon>
        <taxon>Apicomplexa</taxon>
        <taxon>Aconoidasida</taxon>
        <taxon>Haemosporida</taxon>
        <taxon>Plasmodiidae</taxon>
        <taxon>Plasmodium</taxon>
        <taxon>Plasmodium (Plasmodium)</taxon>
    </lineage>
</organism>
<dbReference type="VEuPathDB" id="PlasmoDB:PocGH01_00067400"/>